<organism>
    <name type="scientific">Serpula lacrymans var. lacrymans (strain S7.9)</name>
    <name type="common">Dry rot fungus</name>
    <dbReference type="NCBI Taxonomy" id="578457"/>
    <lineage>
        <taxon>Eukaryota</taxon>
        <taxon>Fungi</taxon>
        <taxon>Dikarya</taxon>
        <taxon>Basidiomycota</taxon>
        <taxon>Agaricomycotina</taxon>
        <taxon>Agaricomycetes</taxon>
        <taxon>Agaricomycetidae</taxon>
        <taxon>Boletales</taxon>
        <taxon>Coniophorineae</taxon>
        <taxon>Serpulaceae</taxon>
        <taxon>Serpula</taxon>
    </lineage>
</organism>
<dbReference type="KEGG" id="sla:SERLADRAFT_417985"/>
<dbReference type="RefSeq" id="XP_007322977.1">
    <property type="nucleotide sequence ID" value="XM_007322915.1"/>
</dbReference>
<gene>
    <name evidence="2" type="ORF">SERLADRAFT_417985</name>
</gene>
<keyword evidence="1" id="KW-0812">Transmembrane</keyword>
<dbReference type="Proteomes" id="UP000008064">
    <property type="component" value="Unassembled WGS sequence"/>
</dbReference>
<dbReference type="HOGENOM" id="CLU_1355387_0_0_1"/>
<dbReference type="OrthoDB" id="3198211at2759"/>
<protein>
    <submittedName>
        <fullName evidence="2">Uncharacterized protein</fullName>
    </submittedName>
</protein>
<feature type="transmembrane region" description="Helical" evidence="1">
    <location>
        <begin position="90"/>
        <end position="114"/>
    </location>
</feature>
<dbReference type="GeneID" id="18813655"/>
<reference evidence="2" key="1">
    <citation type="submission" date="2011-04" db="EMBL/GenBank/DDBJ databases">
        <title>Evolution of plant cell wall degrading machinery underlies the functional diversity of forest fungi.</title>
        <authorList>
            <consortium name="US DOE Joint Genome Institute (JGI-PGF)"/>
            <person name="Eastwood D.C."/>
            <person name="Floudas D."/>
            <person name="Binder M."/>
            <person name="Majcherczyk A."/>
            <person name="Schneider P."/>
            <person name="Aerts A."/>
            <person name="Asiegbu F.O."/>
            <person name="Baker S.E."/>
            <person name="Barry K."/>
            <person name="Bendiksby M."/>
            <person name="Blumentritt M."/>
            <person name="Coutinho P.M."/>
            <person name="Cullen D."/>
            <person name="Cullen D."/>
            <person name="Gathman A."/>
            <person name="Goodell B."/>
            <person name="Henrissat B."/>
            <person name="Ihrmark K."/>
            <person name="Kauserud H."/>
            <person name="Kohler A."/>
            <person name="LaButti K."/>
            <person name="Lapidus A."/>
            <person name="Lavin J.L."/>
            <person name="Lee Y.-H."/>
            <person name="Lindquist E."/>
            <person name="Lilly W."/>
            <person name="Lucas S."/>
            <person name="Morin E."/>
            <person name="Murat C."/>
            <person name="Oguiza J.A."/>
            <person name="Park J."/>
            <person name="Pisabarro A.G."/>
            <person name="Riley R."/>
            <person name="Rosling A."/>
            <person name="Salamov A."/>
            <person name="Schmidt O."/>
            <person name="Schmutz J."/>
            <person name="Skrede I."/>
            <person name="Stenlid J."/>
            <person name="Wiebenga A."/>
            <person name="Xie X."/>
            <person name="Kues U."/>
            <person name="Hibbett D.S."/>
            <person name="Hoffmeister D."/>
            <person name="Hogberg N."/>
            <person name="Martin F."/>
            <person name="Grigoriev I.V."/>
            <person name="Watkinson S.C."/>
        </authorList>
    </citation>
    <scope>NUCLEOTIDE SEQUENCE</scope>
    <source>
        <strain evidence="2">S7.9</strain>
    </source>
</reference>
<keyword evidence="1" id="KW-0472">Membrane</keyword>
<sequence>MATVATLSFVDSQEGVRSSVFLYLSDFRDVASKHITLLRRFDRVYLESVENIVTNKDCTDAMDDLQEVIAFVGRFDEWIKDKTMIMDARAALAFCTGLLNVVGIIVAGSVLAAFQAQRNQRAAELLGKQNDLADVNRKQEKFAHIKTDFEDISLVCDKLVLFAKIWSSVRSQAVQFQEHPKGGMNVVRDRVHIGSWTCQKSM</sequence>
<proteinExistence type="predicted"/>
<evidence type="ECO:0000313" key="2">
    <source>
        <dbReference type="EMBL" id="EGO20232.1"/>
    </source>
</evidence>
<dbReference type="EMBL" id="GL945441">
    <property type="protein sequence ID" value="EGO20232.1"/>
    <property type="molecule type" value="Genomic_DNA"/>
</dbReference>
<keyword evidence="1" id="KW-1133">Transmembrane helix</keyword>
<accession>F8P9A3</accession>
<evidence type="ECO:0000256" key="1">
    <source>
        <dbReference type="SAM" id="Phobius"/>
    </source>
</evidence>
<dbReference type="AlphaFoldDB" id="F8P9A3"/>
<name>F8P9A3_SERL9</name>